<sequence>MLQETIEIRRATAEDFDKLAMLNRELIEDEKHRNPMTVPELKERFLRFVNCENWTVDLFIQNGEIVGFATHRFEPDNAEPSGQRIYLRQFYISRQHRRSGNGRSALELLIQSRFNDKERIVLEVVETNPGGKAFWSRTGFDPYSTIMERVVEKATTE</sequence>
<comment type="caution">
    <text evidence="2">The sequence shown here is derived from an EMBL/GenBank/DDBJ whole genome shotgun (WGS) entry which is preliminary data.</text>
</comment>
<keyword evidence="3" id="KW-1185">Reference proteome</keyword>
<dbReference type="AlphaFoldDB" id="A0A2P7B6Y4"/>
<dbReference type="Pfam" id="PF00583">
    <property type="entry name" value="Acetyltransf_1"/>
    <property type="match status" value="1"/>
</dbReference>
<evidence type="ECO:0000313" key="2">
    <source>
        <dbReference type="EMBL" id="PSH62234.1"/>
    </source>
</evidence>
<feature type="domain" description="N-acetyltransferase" evidence="1">
    <location>
        <begin position="6"/>
        <end position="157"/>
    </location>
</feature>
<dbReference type="InterPro" id="IPR000182">
    <property type="entry name" value="GNAT_dom"/>
</dbReference>
<dbReference type="GO" id="GO:0016747">
    <property type="term" value="F:acyltransferase activity, transferring groups other than amino-acyl groups"/>
    <property type="evidence" value="ECO:0007669"/>
    <property type="project" value="InterPro"/>
</dbReference>
<dbReference type="Proteomes" id="UP000241764">
    <property type="component" value="Unassembled WGS sequence"/>
</dbReference>
<dbReference type="SUPFAM" id="SSF55729">
    <property type="entry name" value="Acyl-CoA N-acyltransferases (Nat)"/>
    <property type="match status" value="1"/>
</dbReference>
<dbReference type="InterPro" id="IPR016181">
    <property type="entry name" value="Acyl_CoA_acyltransferase"/>
</dbReference>
<dbReference type="OrthoDB" id="1902415at2"/>
<reference evidence="3" key="1">
    <citation type="submission" date="2017-11" db="EMBL/GenBank/DDBJ databases">
        <authorList>
            <person name="Kuznetsova I."/>
            <person name="Sazanova A."/>
            <person name="Chirak E."/>
            <person name="Safronova V."/>
            <person name="Willems A."/>
        </authorList>
    </citation>
    <scope>NUCLEOTIDE SEQUENCE [LARGE SCALE GENOMIC DNA]</scope>
    <source>
        <strain evidence="3">CCBAU 03422</strain>
    </source>
</reference>
<organism evidence="2 3">
    <name type="scientific">Phyllobacterium sophorae</name>
    <dbReference type="NCBI Taxonomy" id="1520277"/>
    <lineage>
        <taxon>Bacteria</taxon>
        <taxon>Pseudomonadati</taxon>
        <taxon>Pseudomonadota</taxon>
        <taxon>Alphaproteobacteria</taxon>
        <taxon>Hyphomicrobiales</taxon>
        <taxon>Phyllobacteriaceae</taxon>
        <taxon>Phyllobacterium</taxon>
    </lineage>
</organism>
<gene>
    <name evidence="2" type="ORF">CU103_19530</name>
</gene>
<evidence type="ECO:0000259" key="1">
    <source>
        <dbReference type="PROSITE" id="PS51186"/>
    </source>
</evidence>
<dbReference type="EMBL" id="PGGM01000010">
    <property type="protein sequence ID" value="PSH62234.1"/>
    <property type="molecule type" value="Genomic_DNA"/>
</dbReference>
<keyword evidence="2" id="KW-0808">Transferase</keyword>
<evidence type="ECO:0000313" key="3">
    <source>
        <dbReference type="Proteomes" id="UP000241764"/>
    </source>
</evidence>
<protein>
    <submittedName>
        <fullName evidence="2">GNAT family N-acetyltransferase</fullName>
    </submittedName>
</protein>
<name>A0A2P7B6Y4_9HYPH</name>
<proteinExistence type="predicted"/>
<dbReference type="PROSITE" id="PS51186">
    <property type="entry name" value="GNAT"/>
    <property type="match status" value="1"/>
</dbReference>
<dbReference type="Gene3D" id="3.40.630.30">
    <property type="match status" value="1"/>
</dbReference>
<accession>A0A2P7B6Y4</accession>